<evidence type="ECO:0000313" key="3">
    <source>
        <dbReference type="Proteomes" id="UP000642920"/>
    </source>
</evidence>
<evidence type="ECO:0000256" key="1">
    <source>
        <dbReference type="SAM" id="SignalP"/>
    </source>
</evidence>
<dbReference type="Proteomes" id="UP000642920">
    <property type="component" value="Unassembled WGS sequence"/>
</dbReference>
<dbReference type="AlphaFoldDB" id="A0A937A8K3"/>
<dbReference type="RefSeq" id="WP_201921027.1">
    <property type="nucleotide sequence ID" value="NZ_JAERQG010000002.1"/>
</dbReference>
<protein>
    <recommendedName>
        <fullName evidence="4">Lipoprotein</fullName>
    </recommendedName>
</protein>
<keyword evidence="3" id="KW-1185">Reference proteome</keyword>
<accession>A0A937A8K3</accession>
<feature type="chain" id="PRO_5037781496" description="Lipoprotein" evidence="1">
    <location>
        <begin position="24"/>
        <end position="225"/>
    </location>
</feature>
<evidence type="ECO:0000313" key="2">
    <source>
        <dbReference type="EMBL" id="MBL0765772.1"/>
    </source>
</evidence>
<reference evidence="2" key="1">
    <citation type="submission" date="2021-01" db="EMBL/GenBank/DDBJ databases">
        <title>Marivirga sp. nov., isolated from intertidal surface sediments.</title>
        <authorList>
            <person name="Zhang M."/>
        </authorList>
    </citation>
    <scope>NUCLEOTIDE SEQUENCE</scope>
    <source>
        <strain evidence="2">SM1354</strain>
    </source>
</reference>
<dbReference type="PROSITE" id="PS51257">
    <property type="entry name" value="PROKAR_LIPOPROTEIN"/>
    <property type="match status" value="1"/>
</dbReference>
<feature type="signal peptide" evidence="1">
    <location>
        <begin position="1"/>
        <end position="23"/>
    </location>
</feature>
<keyword evidence="1" id="KW-0732">Signal</keyword>
<sequence length="225" mass="25950">MLKKSLLLLISISSLFFSCTNSTVEPNYDRLGFQFFPLQKQDITYQVEEIYYRNTGEIDTLRYLLIDQLTDSSQLSNKLILSGYRIKQELNGSKTVLSTVSYSKDDYTVLQSLGNTEEIKLSFPVEEGLEWNGKPKQDEPDLFSLFKVFQPFETADSSFNETVQVIQEDTQDSLDIFDKRMEVYAADVGMIYRLSSYLDFCTNVDCFGLQEIDSGRTIQMKRILL</sequence>
<name>A0A937A8K3_9BACT</name>
<dbReference type="EMBL" id="JAERQG010000002">
    <property type="protein sequence ID" value="MBL0765772.1"/>
    <property type="molecule type" value="Genomic_DNA"/>
</dbReference>
<proteinExistence type="predicted"/>
<gene>
    <name evidence="2" type="ORF">JKP34_10960</name>
</gene>
<comment type="caution">
    <text evidence="2">The sequence shown here is derived from an EMBL/GenBank/DDBJ whole genome shotgun (WGS) entry which is preliminary data.</text>
</comment>
<evidence type="ECO:0008006" key="4">
    <source>
        <dbReference type="Google" id="ProtNLM"/>
    </source>
</evidence>
<organism evidence="2 3">
    <name type="scientific">Marivirga atlantica</name>
    <dbReference type="NCBI Taxonomy" id="1548457"/>
    <lineage>
        <taxon>Bacteria</taxon>
        <taxon>Pseudomonadati</taxon>
        <taxon>Bacteroidota</taxon>
        <taxon>Cytophagia</taxon>
        <taxon>Cytophagales</taxon>
        <taxon>Marivirgaceae</taxon>
        <taxon>Marivirga</taxon>
    </lineage>
</organism>